<dbReference type="Proteomes" id="UP000004471">
    <property type="component" value="Unassembled WGS sequence"/>
</dbReference>
<evidence type="ECO:0000313" key="2">
    <source>
        <dbReference type="Proteomes" id="UP000004471"/>
    </source>
</evidence>
<reference evidence="1 2" key="1">
    <citation type="journal article" date="2011" name="PLoS Pathog.">
        <title>Dynamic evolution of pathogenicity revealed by sequencing and comparative genomics of 19 Pseudomonas syringae isolates.</title>
        <authorList>
            <person name="Baltrus D.A."/>
            <person name="Nishimura M.T."/>
            <person name="Romanchuk A."/>
            <person name="Chang J.H."/>
            <person name="Mukhtar M.S."/>
            <person name="Cherkis K."/>
            <person name="Roach J."/>
            <person name="Grant S.R."/>
            <person name="Jones C.D."/>
            <person name="Dangl J.L."/>
        </authorList>
    </citation>
    <scope>NUCLEOTIDE SEQUENCE [LARGE SCALE GENOMIC DNA]</scope>
    <source>
        <strain evidence="2">M301072PT</strain>
    </source>
</reference>
<organism evidence="1 2">
    <name type="scientific">Pseudomonas syringae pv. japonica str. M301072</name>
    <dbReference type="NCBI Taxonomy" id="629262"/>
    <lineage>
        <taxon>Bacteria</taxon>
        <taxon>Pseudomonadati</taxon>
        <taxon>Pseudomonadota</taxon>
        <taxon>Gammaproteobacteria</taxon>
        <taxon>Pseudomonadales</taxon>
        <taxon>Pseudomonadaceae</taxon>
        <taxon>Pseudomonas</taxon>
        <taxon>Pseudomonas syringae</taxon>
    </lineage>
</organism>
<evidence type="ECO:0000313" key="1">
    <source>
        <dbReference type="EMBL" id="EGH35732.1"/>
    </source>
</evidence>
<sequence length="31" mass="3320">EILLSVHAFLPPHPGAVAAPSRYQKGEYTVA</sequence>
<dbReference type="AlphaFoldDB" id="F3FZU0"/>
<dbReference type="HOGENOM" id="CLU_3393682_0_0_6"/>
<comment type="caution">
    <text evidence="1">The sequence shown here is derived from an EMBL/GenBank/DDBJ whole genome shotgun (WGS) entry which is preliminary data.</text>
</comment>
<gene>
    <name evidence="1" type="ORF">PSYJA_44546</name>
</gene>
<accession>F3FZU0</accession>
<proteinExistence type="predicted"/>
<name>F3FZU0_PSESX</name>
<dbReference type="EMBL" id="AEAH01003973">
    <property type="protein sequence ID" value="EGH35732.1"/>
    <property type="molecule type" value="Genomic_DNA"/>
</dbReference>
<protein>
    <submittedName>
        <fullName evidence="1">Uncharacterized protein</fullName>
    </submittedName>
</protein>
<feature type="non-terminal residue" evidence="1">
    <location>
        <position position="1"/>
    </location>
</feature>